<proteinExistence type="predicted"/>
<dbReference type="Pfam" id="PF05521">
    <property type="entry name" value="Phage_HCP"/>
    <property type="match status" value="1"/>
</dbReference>
<dbReference type="OrthoDB" id="7570189at2"/>
<accession>A0A5C4N956</accession>
<dbReference type="Proteomes" id="UP000305887">
    <property type="component" value="Unassembled WGS sequence"/>
</dbReference>
<keyword evidence="2" id="KW-1185">Reference proteome</keyword>
<evidence type="ECO:0000313" key="1">
    <source>
        <dbReference type="EMBL" id="TNC52802.1"/>
    </source>
</evidence>
<dbReference type="Gene3D" id="2.40.10.270">
    <property type="entry name" value="Bacteriophage SPP1 head-tail adaptor protein"/>
    <property type="match status" value="1"/>
</dbReference>
<protein>
    <submittedName>
        <fullName evidence="1">Head-tail adaptor protein</fullName>
    </submittedName>
</protein>
<sequence length="112" mass="11748">MSSPKLGRRLVLEQPTRMADGAGGFVSGWSALGVIWAAIDPGSLRISAQPAAGEARLPLRITVRGAPVGAPSRPQPGQRFRDGSRVYPISSVSLSDASGRYLLCVAYEEAAL</sequence>
<dbReference type="InterPro" id="IPR038666">
    <property type="entry name" value="SSP1_head-tail_sf"/>
</dbReference>
<reference evidence="1 2" key="1">
    <citation type="submission" date="2019-06" db="EMBL/GenBank/DDBJ databases">
        <title>YIM 131921 draft genome.</title>
        <authorList>
            <person name="Jiang L."/>
        </authorList>
    </citation>
    <scope>NUCLEOTIDE SEQUENCE [LARGE SCALE GENOMIC DNA]</scope>
    <source>
        <strain evidence="1 2">YIM 131921</strain>
    </source>
</reference>
<organism evidence="1 2">
    <name type="scientific">Rubellimicrobium rubrum</name>
    <dbReference type="NCBI Taxonomy" id="2585369"/>
    <lineage>
        <taxon>Bacteria</taxon>
        <taxon>Pseudomonadati</taxon>
        <taxon>Pseudomonadota</taxon>
        <taxon>Alphaproteobacteria</taxon>
        <taxon>Rhodobacterales</taxon>
        <taxon>Roseobacteraceae</taxon>
        <taxon>Rubellimicrobium</taxon>
    </lineage>
</organism>
<name>A0A5C4N956_9RHOB</name>
<dbReference type="InterPro" id="IPR008767">
    <property type="entry name" value="Phage_SPP1_head-tail_adaptor"/>
</dbReference>
<gene>
    <name evidence="1" type="ORF">FHG66_00455</name>
</gene>
<dbReference type="EMBL" id="VDFU01000001">
    <property type="protein sequence ID" value="TNC52802.1"/>
    <property type="molecule type" value="Genomic_DNA"/>
</dbReference>
<dbReference type="RefSeq" id="WP_139074573.1">
    <property type="nucleotide sequence ID" value="NZ_VDFU01000001.1"/>
</dbReference>
<comment type="caution">
    <text evidence="1">The sequence shown here is derived from an EMBL/GenBank/DDBJ whole genome shotgun (WGS) entry which is preliminary data.</text>
</comment>
<dbReference type="AlphaFoldDB" id="A0A5C4N956"/>
<evidence type="ECO:0000313" key="2">
    <source>
        <dbReference type="Proteomes" id="UP000305887"/>
    </source>
</evidence>